<accession>B6SS30</accession>
<evidence type="ECO:0000256" key="1">
    <source>
        <dbReference type="ARBA" id="ARBA00022741"/>
    </source>
</evidence>
<reference evidence="6" key="1">
    <citation type="journal article" date="2009" name="Plant Mol. Biol.">
        <title>Insights into corn genes derived from large-scale cDNA sequencing.</title>
        <authorList>
            <person name="Alexandrov N.N."/>
            <person name="Brover V.V."/>
            <person name="Freidin S."/>
            <person name="Troukhan M.E."/>
            <person name="Tatarinova T.V."/>
            <person name="Zhang H."/>
            <person name="Swaller T.J."/>
            <person name="Lu Y.P."/>
            <person name="Bouck J."/>
            <person name="Flavell R.B."/>
            <person name="Feldmann K.A."/>
        </authorList>
    </citation>
    <scope>NUCLEOTIDE SEQUENCE</scope>
</reference>
<evidence type="ECO:0000256" key="3">
    <source>
        <dbReference type="SAM" id="Phobius"/>
    </source>
</evidence>
<dbReference type="PANTHER" id="PTHR46008:SF20">
    <property type="entry name" value="PROTEIN KINASE DOMAIN-CONTAINING PROTEIN"/>
    <property type="match status" value="1"/>
</dbReference>
<dbReference type="SMR" id="B6SS30"/>
<evidence type="ECO:0000256" key="4">
    <source>
        <dbReference type="SAM" id="SignalP"/>
    </source>
</evidence>
<dbReference type="Gene3D" id="3.30.200.20">
    <property type="entry name" value="Phosphorylase Kinase, domain 1"/>
    <property type="match status" value="1"/>
</dbReference>
<keyword evidence="3" id="KW-0812">Transmembrane</keyword>
<keyword evidence="3" id="KW-1133">Transmembrane helix</keyword>
<dbReference type="GO" id="GO:0004713">
    <property type="term" value="F:protein tyrosine kinase activity"/>
    <property type="evidence" value="ECO:0007669"/>
    <property type="project" value="InterPro"/>
</dbReference>
<protein>
    <submittedName>
        <fullName evidence="6">ATP binding protein</fullName>
    </submittedName>
</protein>
<keyword evidence="3" id="KW-0472">Membrane</keyword>
<dbReference type="ExpressionAtlas" id="B6SS30">
    <property type="expression patterns" value="baseline and differential"/>
</dbReference>
<dbReference type="InterPro" id="IPR001245">
    <property type="entry name" value="Ser-Thr/Tyr_kinase_cat_dom"/>
</dbReference>
<evidence type="ECO:0000313" key="6">
    <source>
        <dbReference type="EMBL" id="ACG27663.1"/>
    </source>
</evidence>
<dbReference type="SUPFAM" id="SSF56112">
    <property type="entry name" value="Protein kinase-like (PK-like)"/>
    <property type="match status" value="1"/>
</dbReference>
<keyword evidence="2" id="KW-0067">ATP-binding</keyword>
<evidence type="ECO:0000259" key="5">
    <source>
        <dbReference type="PROSITE" id="PS50011"/>
    </source>
</evidence>
<proteinExistence type="evidence at transcript level"/>
<dbReference type="PROSITE" id="PS50011">
    <property type="entry name" value="PROTEIN_KINASE_DOM"/>
    <property type="match status" value="1"/>
</dbReference>
<dbReference type="Gene3D" id="1.10.510.10">
    <property type="entry name" value="Transferase(Phosphotransferase) domain 1"/>
    <property type="match status" value="1"/>
</dbReference>
<organism evidence="6">
    <name type="scientific">Zea mays</name>
    <name type="common">Maize</name>
    <dbReference type="NCBI Taxonomy" id="4577"/>
    <lineage>
        <taxon>Eukaryota</taxon>
        <taxon>Viridiplantae</taxon>
        <taxon>Streptophyta</taxon>
        <taxon>Embryophyta</taxon>
        <taxon>Tracheophyta</taxon>
        <taxon>Spermatophyta</taxon>
        <taxon>Magnoliopsida</taxon>
        <taxon>Liliopsida</taxon>
        <taxon>Poales</taxon>
        <taxon>Poaceae</taxon>
        <taxon>PACMAD clade</taxon>
        <taxon>Panicoideae</taxon>
        <taxon>Andropogonodae</taxon>
        <taxon>Andropogoneae</taxon>
        <taxon>Tripsacinae</taxon>
        <taxon>Zea</taxon>
    </lineage>
</organism>
<keyword evidence="1" id="KW-0547">Nucleotide-binding</keyword>
<name>B6SS30_MAIZE</name>
<dbReference type="PANTHER" id="PTHR46008">
    <property type="entry name" value="LEAF RUST 10 DISEASE-RESISTANCE LOCUS RECEPTOR-LIKE PROTEIN KINASE-LIKE 1.4"/>
    <property type="match status" value="1"/>
</dbReference>
<dbReference type="InterPro" id="IPR020635">
    <property type="entry name" value="Tyr_kinase_cat_dom"/>
</dbReference>
<keyword evidence="4" id="KW-0732">Signal</keyword>
<feature type="chain" id="PRO_5002847412" evidence="4">
    <location>
        <begin position="35"/>
        <end position="700"/>
    </location>
</feature>
<dbReference type="InterPro" id="IPR011009">
    <property type="entry name" value="Kinase-like_dom_sf"/>
</dbReference>
<dbReference type="Pfam" id="PF07714">
    <property type="entry name" value="PK_Tyr_Ser-Thr"/>
    <property type="match status" value="1"/>
</dbReference>
<dbReference type="GO" id="GO:0005524">
    <property type="term" value="F:ATP binding"/>
    <property type="evidence" value="ECO:0007669"/>
    <property type="project" value="UniProtKB-KW"/>
</dbReference>
<feature type="signal peptide" evidence="4">
    <location>
        <begin position="1"/>
        <end position="34"/>
    </location>
</feature>
<evidence type="ECO:0000256" key="2">
    <source>
        <dbReference type="ARBA" id="ARBA00022840"/>
    </source>
</evidence>
<dbReference type="AlphaFoldDB" id="B6SS30"/>
<dbReference type="InterPro" id="IPR000719">
    <property type="entry name" value="Prot_kinase_dom"/>
</dbReference>
<dbReference type="EMBL" id="EU955545">
    <property type="protein sequence ID" value="ACG27663.1"/>
    <property type="molecule type" value="mRNA"/>
</dbReference>
<feature type="domain" description="Protein kinase" evidence="5">
    <location>
        <begin position="404"/>
        <end position="700"/>
    </location>
</feature>
<dbReference type="SMART" id="SM00219">
    <property type="entry name" value="TyrKc"/>
    <property type="match status" value="1"/>
</dbReference>
<sequence length="700" mass="74219">MPRVHDRPPPPMTSLSLHLHHLLLALLAASAAQATDPSGCGGGEDRCGDLVLPYPFHLNSSCASAGANSSLFRLSCNASGSATLTLALGSATFRVLAFLPSGSLLLDYAPAASKSPCDAAYAAFSRPSSPATALDAAPFLSVTPANVLRLYACEDSSLCRAGCDDVATCGGRSGCCYPLSDGSVWKPGNGLGVFADYGCRGFSSWVRNRSAPAGAARGVVRGVEVEWAVPRGSAMAKCADGAALVNATALHDGVRCACAAGLVGDGFAQGTGCTKGTCKYKSAHGSTVLVRSICHVDLSPENTYASVVYIHYTACSNGGGEHASDGRDCCQGRFCSRKAVVLAGFFVSLFFLAAAVSFWLFLRQPSKESRRWDLDPACIPKILRSVCDARQFTYEQLEEATRRVDGEKAVDTADDGAVHAGVLDDGSLVAVQRIGYETQGRLRLVLDRMELLSEISHPSIARVVGFCLDSSSNALLLVHEHFAGGTLEEHLRQVRRRVVLSWYHRVNIAIELASALTYLQAHEAAPTFLHDLRSSDIFLDAGFTAKIAGYKLTGPATACCSAAASSCEQDVVCNFGHLLVELLTGLRQQVPLDSVAPKVREGRVHEVIDPTLLSSGGGNGKQLPASHDEVRKVFELAVRCLSCAETGLCMLAVAKELMHILRDNNGSSSKIEISLEETFSSSSLLQMISMSPETLHHHLP</sequence>
<feature type="transmembrane region" description="Helical" evidence="3">
    <location>
        <begin position="339"/>
        <end position="362"/>
    </location>
</feature>